<evidence type="ECO:0008006" key="4">
    <source>
        <dbReference type="Google" id="ProtNLM"/>
    </source>
</evidence>
<proteinExistence type="predicted"/>
<reference evidence="2 3" key="1">
    <citation type="submission" date="2016-11" db="EMBL/GenBank/DDBJ databases">
        <authorList>
            <person name="Jaros S."/>
            <person name="Januszkiewicz K."/>
            <person name="Wedrychowicz H."/>
        </authorList>
    </citation>
    <scope>NUCLEOTIDE SEQUENCE [LARGE SCALE GENOMIC DNA]</scope>
    <source>
        <strain evidence="2 3">DSM 21120</strain>
    </source>
</reference>
<dbReference type="EMBL" id="FQXI01000025">
    <property type="protein sequence ID" value="SHH68793.1"/>
    <property type="molecule type" value="Genomic_DNA"/>
</dbReference>
<keyword evidence="1" id="KW-1133">Transmembrane helix</keyword>
<sequence>MNKSAKEIINGIFIGMGTASTVFLIMKFFFLDFAGQREIKSVLLMGIIVGATTIIYTSERLNLFIQVLIHLSISYVTFLFASSYGAWFPFKEGIVSGTLIFILIFIVLWTFFYLREKKELEEVNLKLRERNK</sequence>
<keyword evidence="3" id="KW-1185">Reference proteome</keyword>
<name>A0A1M5V1H6_9FIRM</name>
<dbReference type="Proteomes" id="UP000184032">
    <property type="component" value="Unassembled WGS sequence"/>
</dbReference>
<feature type="transmembrane region" description="Helical" evidence="1">
    <location>
        <begin position="63"/>
        <end position="87"/>
    </location>
</feature>
<keyword evidence="1" id="KW-0812">Transmembrane</keyword>
<feature type="transmembrane region" description="Helical" evidence="1">
    <location>
        <begin position="12"/>
        <end position="33"/>
    </location>
</feature>
<dbReference type="InterPro" id="IPR021560">
    <property type="entry name" value="DUF3021"/>
</dbReference>
<organism evidence="2 3">
    <name type="scientific">Anaerosphaera aminiphila DSM 21120</name>
    <dbReference type="NCBI Taxonomy" id="1120995"/>
    <lineage>
        <taxon>Bacteria</taxon>
        <taxon>Bacillati</taxon>
        <taxon>Bacillota</taxon>
        <taxon>Tissierellia</taxon>
        <taxon>Tissierellales</taxon>
        <taxon>Peptoniphilaceae</taxon>
        <taxon>Anaerosphaera</taxon>
    </lineage>
</organism>
<dbReference type="Pfam" id="PF11457">
    <property type="entry name" value="DUF3021"/>
    <property type="match status" value="1"/>
</dbReference>
<evidence type="ECO:0000313" key="3">
    <source>
        <dbReference type="Proteomes" id="UP000184032"/>
    </source>
</evidence>
<evidence type="ECO:0000256" key="1">
    <source>
        <dbReference type="SAM" id="Phobius"/>
    </source>
</evidence>
<evidence type="ECO:0000313" key="2">
    <source>
        <dbReference type="EMBL" id="SHH68793.1"/>
    </source>
</evidence>
<dbReference type="STRING" id="1120995.SAMN02745245_01940"/>
<keyword evidence="1" id="KW-0472">Membrane</keyword>
<feature type="transmembrane region" description="Helical" evidence="1">
    <location>
        <begin position="93"/>
        <end position="114"/>
    </location>
</feature>
<protein>
    <recommendedName>
        <fullName evidence="4">DUF3021 domain-containing protein</fullName>
    </recommendedName>
</protein>
<gene>
    <name evidence="2" type="ORF">SAMN02745245_01940</name>
</gene>
<dbReference type="AlphaFoldDB" id="A0A1M5V1H6"/>
<feature type="transmembrane region" description="Helical" evidence="1">
    <location>
        <begin position="39"/>
        <end position="56"/>
    </location>
</feature>
<accession>A0A1M5V1H6</accession>
<dbReference type="RefSeq" id="WP_073185752.1">
    <property type="nucleotide sequence ID" value="NZ_FQXI01000025.1"/>
</dbReference>